<comment type="caution">
    <text evidence="1">The sequence shown here is derived from an EMBL/GenBank/DDBJ whole genome shotgun (WGS) entry which is preliminary data.</text>
</comment>
<reference evidence="1 2" key="1">
    <citation type="submission" date="2019-09" db="EMBL/GenBank/DDBJ databases">
        <title>Chitinophaga ginsengihumi sp. nov., isolated from soil of ginseng rhizosphere.</title>
        <authorList>
            <person name="Lee J."/>
        </authorList>
    </citation>
    <scope>NUCLEOTIDE SEQUENCE [LARGE SCALE GENOMIC DNA]</scope>
    <source>
        <strain evidence="1 2">BN140078</strain>
    </source>
</reference>
<organism evidence="1 2">
    <name type="scientific">Chitinophaga agrisoli</name>
    <dbReference type="NCBI Taxonomy" id="2607653"/>
    <lineage>
        <taxon>Bacteria</taxon>
        <taxon>Pseudomonadati</taxon>
        <taxon>Bacteroidota</taxon>
        <taxon>Chitinophagia</taxon>
        <taxon>Chitinophagales</taxon>
        <taxon>Chitinophagaceae</taxon>
        <taxon>Chitinophaga</taxon>
    </lineage>
</organism>
<gene>
    <name evidence="1" type="ORF">F0L74_26710</name>
</gene>
<dbReference type="Proteomes" id="UP000324611">
    <property type="component" value="Unassembled WGS sequence"/>
</dbReference>
<keyword evidence="2" id="KW-1185">Reference proteome</keyword>
<dbReference type="RefSeq" id="WP_149840962.1">
    <property type="nucleotide sequence ID" value="NZ_VUOC01000004.1"/>
</dbReference>
<reference evidence="1 2" key="2">
    <citation type="submission" date="2019-09" db="EMBL/GenBank/DDBJ databases">
        <authorList>
            <person name="Jin C."/>
        </authorList>
    </citation>
    <scope>NUCLEOTIDE SEQUENCE [LARGE SCALE GENOMIC DNA]</scope>
    <source>
        <strain evidence="1 2">BN140078</strain>
    </source>
</reference>
<name>A0A5B2VLK4_9BACT</name>
<protein>
    <submittedName>
        <fullName evidence="1">Uncharacterized protein</fullName>
    </submittedName>
</protein>
<dbReference type="AlphaFoldDB" id="A0A5B2VLK4"/>
<accession>A0A5B2VLK4</accession>
<dbReference type="EMBL" id="VUOC01000004">
    <property type="protein sequence ID" value="KAA2239785.1"/>
    <property type="molecule type" value="Genomic_DNA"/>
</dbReference>
<sequence>MTDKMTTITTMTMRKLLPSLLCMQLCACKEPVPRKQEQRLPDSASIPSADTMIPGNDTIIANQITSWSRFEDYAGHYAGEVELLQKQPLNQRYRQLLGKDTTLFLQRLQVAPPIELDGTILYNDGCKPHNCASDEAAIAINMTRDIIYIGIAVNGRVKLYAENQDTAFPQRLLEWKQKFR</sequence>
<evidence type="ECO:0000313" key="1">
    <source>
        <dbReference type="EMBL" id="KAA2239785.1"/>
    </source>
</evidence>
<proteinExistence type="predicted"/>
<evidence type="ECO:0000313" key="2">
    <source>
        <dbReference type="Proteomes" id="UP000324611"/>
    </source>
</evidence>